<comment type="function">
    <text evidence="5">Component of the ESCRT-I complex (endosomal sorting complex required for transport I), a regulator of vesicular trafficking process.</text>
</comment>
<feature type="compositionally biased region" description="Gly residues" evidence="7">
    <location>
        <begin position="145"/>
        <end position="155"/>
    </location>
</feature>
<dbReference type="Proteomes" id="UP000033140">
    <property type="component" value="Unassembled WGS sequence"/>
</dbReference>
<dbReference type="InterPro" id="IPR007143">
    <property type="entry name" value="Vps28"/>
</dbReference>
<name>A0A0E9N9Y1_SAICN</name>
<dbReference type="PROSITE" id="PS51313">
    <property type="entry name" value="VPS28_N"/>
    <property type="match status" value="1"/>
</dbReference>
<dbReference type="EMBL" id="BACD03000005">
    <property type="protein sequence ID" value="GAO46697.1"/>
    <property type="molecule type" value="Genomic_DNA"/>
</dbReference>
<evidence type="ECO:0000256" key="3">
    <source>
        <dbReference type="ARBA" id="ARBA00022753"/>
    </source>
</evidence>
<keyword evidence="2 5" id="KW-0813">Transport</keyword>
<evidence type="ECO:0000256" key="2">
    <source>
        <dbReference type="ARBA" id="ARBA00022448"/>
    </source>
</evidence>
<evidence type="ECO:0000256" key="7">
    <source>
        <dbReference type="SAM" id="MobiDB-lite"/>
    </source>
</evidence>
<dbReference type="InterPro" id="IPR038358">
    <property type="entry name" value="VPS28_N_sf"/>
</dbReference>
<feature type="domain" description="VPS28 C-terminal" evidence="8">
    <location>
        <begin position="157"/>
        <end position="271"/>
    </location>
</feature>
<accession>A0A0E9N9Y1</accession>
<evidence type="ECO:0000256" key="5">
    <source>
        <dbReference type="PIRNR" id="PIRNR017535"/>
    </source>
</evidence>
<organism evidence="10 11">
    <name type="scientific">Saitoella complicata (strain BCRC 22490 / CBS 7301 / JCM 7358 / NBRC 10748 / NRRL Y-17804)</name>
    <dbReference type="NCBI Taxonomy" id="698492"/>
    <lineage>
        <taxon>Eukaryota</taxon>
        <taxon>Fungi</taxon>
        <taxon>Dikarya</taxon>
        <taxon>Ascomycota</taxon>
        <taxon>Taphrinomycotina</taxon>
        <taxon>Taphrinomycotina incertae sedis</taxon>
        <taxon>Saitoella</taxon>
    </lineage>
</organism>
<gene>
    <name evidence="10" type="ORF">G7K_0921-t1</name>
</gene>
<dbReference type="PROSITE" id="PS51310">
    <property type="entry name" value="VPS28_C"/>
    <property type="match status" value="1"/>
</dbReference>
<dbReference type="PANTHER" id="PTHR12937:SF0">
    <property type="entry name" value="VACUOLAR PROTEIN SORTING-ASSOCIATED PROTEIN 28 HOMOLOG"/>
    <property type="match status" value="1"/>
</dbReference>
<dbReference type="Pfam" id="PF03997">
    <property type="entry name" value="VPS28"/>
    <property type="match status" value="1"/>
</dbReference>
<reference evidence="10 11" key="2">
    <citation type="journal article" date="2014" name="J. Gen. Appl. Microbiol.">
        <title>The early diverging ascomycetous budding yeast Saitoella complicata has three histone deacetylases belonging to the Clr6, Hos2, and Rpd3 lineages.</title>
        <authorList>
            <person name="Nishida H."/>
            <person name="Matsumoto T."/>
            <person name="Kondo S."/>
            <person name="Hamamoto M."/>
            <person name="Yoshikawa H."/>
        </authorList>
    </citation>
    <scope>NUCLEOTIDE SEQUENCE [LARGE SCALE GENOMIC DNA]</scope>
    <source>
        <strain evidence="10 11">NRRL Y-17804</strain>
    </source>
</reference>
<dbReference type="InterPro" id="IPR017898">
    <property type="entry name" value="VPS28_N"/>
</dbReference>
<comment type="subcellular location">
    <subcellularLocation>
        <location evidence="1">Endosome</location>
    </subcellularLocation>
</comment>
<dbReference type="SUPFAM" id="SSF140427">
    <property type="entry name" value="VPS28 C-terminal domain-like"/>
    <property type="match status" value="1"/>
</dbReference>
<feature type="domain" description="VPS28 N-terminal" evidence="9">
    <location>
        <begin position="13"/>
        <end position="121"/>
    </location>
</feature>
<dbReference type="SUPFAM" id="SSF140111">
    <property type="entry name" value="Endosomal sorting complex assembly domain"/>
    <property type="match status" value="1"/>
</dbReference>
<comment type="similarity">
    <text evidence="5 6">Belongs to the VPS28 family.</text>
</comment>
<sequence length="272" mass="29415">MSYYTGITEPARPASAPLPLTDPVKLWTTPTDRDLHHDLAELYSLLLSLEFLEKAYVRDQVSEEEYERNCVRLLGQWGTLLKSEAVKGAFGDLEGFMGKYRISAPAAAYRISTGVPASFEHAPAPPVPEVSTSTPQTLSSSNTAGSGGGGGGGVQGPNPQKVASAVQNFITFLDALKLSYRAKDQLHPLLSDLIQSVDAVIPPHTGAQSSSSTEGAEGQGGARPFEGRGKILYWLIELNKMKASDECSEEQVRQMMFDIEGVYGEFFRRLSG</sequence>
<dbReference type="STRING" id="698492.A0A0E9N9Y1"/>
<dbReference type="PIRSF" id="PIRSF017535">
    <property type="entry name" value="VPS28"/>
    <property type="match status" value="1"/>
</dbReference>
<feature type="compositionally biased region" description="Polar residues" evidence="7">
    <location>
        <begin position="130"/>
        <end position="144"/>
    </location>
</feature>
<dbReference type="PANTHER" id="PTHR12937">
    <property type="entry name" value="VACUOLAR PROTEIN SORTING 28, ISOFORM 2 VPS28"/>
    <property type="match status" value="1"/>
</dbReference>
<proteinExistence type="inferred from homology"/>
<dbReference type="GO" id="GO:0043328">
    <property type="term" value="P:protein transport to vacuole involved in ubiquitin-dependent protein catabolic process via the multivesicular body sorting pathway"/>
    <property type="evidence" value="ECO:0007669"/>
    <property type="project" value="TreeGrafter"/>
</dbReference>
<evidence type="ECO:0000259" key="8">
    <source>
        <dbReference type="PROSITE" id="PS51310"/>
    </source>
</evidence>
<dbReference type="AlphaFoldDB" id="A0A0E9N9Y1"/>
<dbReference type="OMA" id="CDEFPTV"/>
<dbReference type="InterPro" id="IPR037202">
    <property type="entry name" value="ESCRT_assembly_dom"/>
</dbReference>
<feature type="region of interest" description="Disordered" evidence="7">
    <location>
        <begin position="202"/>
        <end position="224"/>
    </location>
</feature>
<dbReference type="GO" id="GO:0044877">
    <property type="term" value="F:protein-containing complex binding"/>
    <property type="evidence" value="ECO:0007669"/>
    <property type="project" value="TreeGrafter"/>
</dbReference>
<keyword evidence="3 5" id="KW-0967">Endosome</keyword>
<evidence type="ECO:0000256" key="4">
    <source>
        <dbReference type="ARBA" id="ARBA00022927"/>
    </source>
</evidence>
<reference evidence="10 11" key="1">
    <citation type="journal article" date="2011" name="J. Gen. Appl. Microbiol.">
        <title>Draft genome sequencing of the enigmatic yeast Saitoella complicata.</title>
        <authorList>
            <person name="Nishida H."/>
            <person name="Hamamoto M."/>
            <person name="Sugiyama J."/>
        </authorList>
    </citation>
    <scope>NUCLEOTIDE SEQUENCE [LARGE SCALE GENOMIC DNA]</scope>
    <source>
        <strain evidence="10 11">NRRL Y-17804</strain>
    </source>
</reference>
<reference evidence="10 11" key="3">
    <citation type="journal article" date="2015" name="Genome Announc.">
        <title>Draft Genome Sequence of the Archiascomycetous Yeast Saitoella complicata.</title>
        <authorList>
            <person name="Yamauchi K."/>
            <person name="Kondo S."/>
            <person name="Hamamoto M."/>
            <person name="Takahashi Y."/>
            <person name="Ogura Y."/>
            <person name="Hayashi T."/>
            <person name="Nishida H."/>
        </authorList>
    </citation>
    <scope>NUCLEOTIDE SEQUENCE [LARGE SCALE GENOMIC DNA]</scope>
    <source>
        <strain evidence="10 11">NRRL Y-17804</strain>
    </source>
</reference>
<dbReference type="InterPro" id="IPR017899">
    <property type="entry name" value="VPS28_C"/>
</dbReference>
<dbReference type="Gene3D" id="1.20.1440.200">
    <property type="match status" value="1"/>
</dbReference>
<keyword evidence="11" id="KW-1185">Reference proteome</keyword>
<dbReference type="GO" id="GO:0000813">
    <property type="term" value="C:ESCRT I complex"/>
    <property type="evidence" value="ECO:0007669"/>
    <property type="project" value="UniProtKB-UniRule"/>
</dbReference>
<evidence type="ECO:0000259" key="9">
    <source>
        <dbReference type="PROSITE" id="PS51313"/>
    </source>
</evidence>
<evidence type="ECO:0000313" key="10">
    <source>
        <dbReference type="EMBL" id="GAO46697.1"/>
    </source>
</evidence>
<evidence type="ECO:0000256" key="1">
    <source>
        <dbReference type="ARBA" id="ARBA00004177"/>
    </source>
</evidence>
<evidence type="ECO:0000256" key="6">
    <source>
        <dbReference type="PROSITE-ProRule" id="PRU00642"/>
    </source>
</evidence>
<feature type="region of interest" description="Disordered" evidence="7">
    <location>
        <begin position="120"/>
        <end position="160"/>
    </location>
</feature>
<comment type="caution">
    <text evidence="10">The sequence shown here is derived from an EMBL/GenBank/DDBJ whole genome shotgun (WGS) entry which is preliminary data.</text>
</comment>
<dbReference type="InterPro" id="IPR037206">
    <property type="entry name" value="VPS28_C_sf"/>
</dbReference>
<evidence type="ECO:0000313" key="11">
    <source>
        <dbReference type="Proteomes" id="UP000033140"/>
    </source>
</evidence>
<dbReference type="Gene3D" id="1.20.120.1130">
    <property type="match status" value="1"/>
</dbReference>
<protein>
    <recommendedName>
        <fullName evidence="5">Vacuolar protein sorting-associated protein 28</fullName>
    </recommendedName>
    <alternativeName>
        <fullName evidence="5">ESCRT-I complex subunit VPS28</fullName>
    </alternativeName>
</protein>
<keyword evidence="4 5" id="KW-0653">Protein transport</keyword>